<evidence type="ECO:0000256" key="1">
    <source>
        <dbReference type="SAM" id="MobiDB-lite"/>
    </source>
</evidence>
<gene>
    <name evidence="2" type="ORF">ACFQO9_13925</name>
</gene>
<evidence type="ECO:0000313" key="3">
    <source>
        <dbReference type="Proteomes" id="UP001596550"/>
    </source>
</evidence>
<dbReference type="EMBL" id="JBHTCR010000006">
    <property type="protein sequence ID" value="MFC7347820.1"/>
    <property type="molecule type" value="Genomic_DNA"/>
</dbReference>
<feature type="compositionally biased region" description="Basic and acidic residues" evidence="1">
    <location>
        <begin position="107"/>
        <end position="128"/>
    </location>
</feature>
<protein>
    <submittedName>
        <fullName evidence="2">Uncharacterized protein</fullName>
    </submittedName>
</protein>
<sequence>MENNETIYIDFEKQAGQIFNEDIGWLSMPKADKIKVSVKGYKEKKQELEAIQKKERDELYKVYRGNWDKVDTLEKNSEEFVKNSEARYNSGKISAETHQANLNARGDGNKQRNAEKKKLTQKYNDDSKKLTETQTQELADLKKEYANIRWVWQLIGSDRPVLKSTSFNEALDSGSPELVLNFGDFLEGGGAAYIEPFLEGTTPVGRYPHGIIVNAVGEKSQIITADWRDANDEEITEVLKFGSTVYLNIYTEALYGHNIKVILKDKDKFIRVLSLGLTNADDKLFAAEYLSNNVEVEDREEADIKKKENQFIRAVSVHSTSKHPGTAKSGRLIDQKDEDIYDKNITTIPNVQKCKFAVFIDPMWEILAGSELEIYPEVEHPKIPGKIKVLSESILKIGNEGRLLKVEEINSNKIVSISHVETDMIFFHPCKYTQIIGNYKKKDNIVFDVNDVEKRFVTSVNYLLVAGDKKDENYTLTFKMPNLTTDDCNFEDDPEQTHESHAIKITNKEHFKDLKIGKNQVSFNVTYPKPSISEGESMMDSENIVPITYSLQLSSCAISHPIKVEVYPDVYYELGFKFMTENPYYVGQSKAYTDRKYLGKWGFFDKRTNKKVRKEQQSQRKQNYKNTKQEVSEGRLEYNQFEFFMEYGYNDVKESNITFSGDHPVFSVIDSVMWVINTIGELTFSKEADEARKEHNEEHPKQVRERNKKRNAYLGGKGKPLSKIPFKVQVDQPTFAGSVKWCYKESEKEAGQIGTLYTLNFKADPLISAKGSLDLLFVATKIPYVGQAVQAITAVADTVGSSDDFWNSIVDLFGGSDKYKIQIDVDYYLDLFVSGEFKIEATALQFHTIDRFGAGSIQPVAELKFGIECGGSLSAKFGNIYSLEAELKGEAYATWKIEIQDNTIKCHYEGLYAVISSRIKTSSGLENEGGNDGEDEPAKTQSFLLHDGFSYEFKLD</sequence>
<feature type="region of interest" description="Disordered" evidence="1">
    <location>
        <begin position="100"/>
        <end position="128"/>
    </location>
</feature>
<dbReference type="Proteomes" id="UP001596550">
    <property type="component" value="Unassembled WGS sequence"/>
</dbReference>
<organism evidence="2 3">
    <name type="scientific">Chryseobacterium zhengzhouense</name>
    <dbReference type="NCBI Taxonomy" id="1636086"/>
    <lineage>
        <taxon>Bacteria</taxon>
        <taxon>Pseudomonadati</taxon>
        <taxon>Bacteroidota</taxon>
        <taxon>Flavobacteriia</taxon>
        <taxon>Flavobacteriales</taxon>
        <taxon>Weeksellaceae</taxon>
        <taxon>Chryseobacterium group</taxon>
        <taxon>Chryseobacterium</taxon>
    </lineage>
</organism>
<dbReference type="RefSeq" id="WP_378180283.1">
    <property type="nucleotide sequence ID" value="NZ_JBHTCR010000006.1"/>
</dbReference>
<accession>A0ABW2M340</accession>
<keyword evidence="3" id="KW-1185">Reference proteome</keyword>
<comment type="caution">
    <text evidence="2">The sequence shown here is derived from an EMBL/GenBank/DDBJ whole genome shotgun (WGS) entry which is preliminary data.</text>
</comment>
<feature type="region of interest" description="Disordered" evidence="1">
    <location>
        <begin position="690"/>
        <end position="714"/>
    </location>
</feature>
<evidence type="ECO:0000313" key="2">
    <source>
        <dbReference type="EMBL" id="MFC7347820.1"/>
    </source>
</evidence>
<feature type="compositionally biased region" description="Basic and acidic residues" evidence="1">
    <location>
        <begin position="690"/>
        <end position="705"/>
    </location>
</feature>
<name>A0ABW2M340_9FLAO</name>
<reference evidence="3" key="1">
    <citation type="journal article" date="2019" name="Int. J. Syst. Evol. Microbiol.">
        <title>The Global Catalogue of Microorganisms (GCM) 10K type strain sequencing project: providing services to taxonomists for standard genome sequencing and annotation.</title>
        <authorList>
            <consortium name="The Broad Institute Genomics Platform"/>
            <consortium name="The Broad Institute Genome Sequencing Center for Infectious Disease"/>
            <person name="Wu L."/>
            <person name="Ma J."/>
        </authorList>
    </citation>
    <scope>NUCLEOTIDE SEQUENCE [LARGE SCALE GENOMIC DNA]</scope>
    <source>
        <strain evidence="3">CCUG 54781</strain>
    </source>
</reference>
<proteinExistence type="predicted"/>